<dbReference type="GO" id="GO:0030544">
    <property type="term" value="F:Hsp70 protein binding"/>
    <property type="evidence" value="ECO:0007669"/>
    <property type="project" value="InterPro"/>
</dbReference>
<dbReference type="InterPro" id="IPR044713">
    <property type="entry name" value="DNJA1/2-like"/>
</dbReference>
<feature type="region of interest" description="Disordered" evidence="6">
    <location>
        <begin position="370"/>
        <end position="408"/>
    </location>
</feature>
<evidence type="ECO:0000256" key="6">
    <source>
        <dbReference type="SAM" id="MobiDB-lite"/>
    </source>
</evidence>
<evidence type="ECO:0000256" key="4">
    <source>
        <dbReference type="ARBA" id="ARBA00022833"/>
    </source>
</evidence>
<dbReference type="InterPro" id="IPR002939">
    <property type="entry name" value="DnaJ_C"/>
</dbReference>
<accession>F4RNP3</accession>
<dbReference type="KEGG" id="mlr:MELLADRAFT_74912"/>
<dbReference type="HOGENOM" id="CLU_017633_10_0_1"/>
<dbReference type="HAMAP" id="MF_01152">
    <property type="entry name" value="DnaJ"/>
    <property type="match status" value="1"/>
</dbReference>
<dbReference type="RefSeq" id="XP_007410710.1">
    <property type="nucleotide sequence ID" value="XM_007410648.1"/>
</dbReference>
<dbReference type="Pfam" id="PF01556">
    <property type="entry name" value="DnaJ_C"/>
    <property type="match status" value="1"/>
</dbReference>
<dbReference type="InterPro" id="IPR008971">
    <property type="entry name" value="HSP40/DnaJ_pept-bd"/>
</dbReference>
<dbReference type="PROSITE" id="PS50076">
    <property type="entry name" value="DNAJ_2"/>
    <property type="match status" value="1"/>
</dbReference>
<dbReference type="GO" id="GO:0008270">
    <property type="term" value="F:zinc ion binding"/>
    <property type="evidence" value="ECO:0007669"/>
    <property type="project" value="UniProtKB-KW"/>
</dbReference>
<dbReference type="EMBL" id="GL883110">
    <property type="protein sequence ID" value="EGG06059.1"/>
    <property type="molecule type" value="Genomic_DNA"/>
</dbReference>
<feature type="domain" description="J" evidence="7">
    <location>
        <begin position="6"/>
        <end position="68"/>
    </location>
</feature>
<dbReference type="Pfam" id="PF00684">
    <property type="entry name" value="DnaJ_CXXCXGXG"/>
    <property type="match status" value="1"/>
</dbReference>
<dbReference type="InterPro" id="IPR001305">
    <property type="entry name" value="HSP_DnaJ_Cys-rich_dom"/>
</dbReference>
<dbReference type="FunFam" id="2.60.260.20:FF:000068">
    <property type="entry name" value="Chaperone protein dnaJ 3"/>
    <property type="match status" value="1"/>
</dbReference>
<dbReference type="FunFam" id="1.10.287.110:FF:000041">
    <property type="entry name" value="Chaperone protein DNAj, putative"/>
    <property type="match status" value="1"/>
</dbReference>
<dbReference type="SUPFAM" id="SSF57938">
    <property type="entry name" value="DnaJ/Hsp40 cysteine-rich domain"/>
    <property type="match status" value="1"/>
</dbReference>
<keyword evidence="10" id="KW-1185">Reference proteome</keyword>
<dbReference type="PRINTS" id="PR00625">
    <property type="entry name" value="JDOMAIN"/>
</dbReference>
<dbReference type="FunFam" id="2.60.260.20:FF:000003">
    <property type="entry name" value="DnaJ subfamily A member 2"/>
    <property type="match status" value="1"/>
</dbReference>
<evidence type="ECO:0000256" key="1">
    <source>
        <dbReference type="ARBA" id="ARBA00022723"/>
    </source>
</evidence>
<evidence type="ECO:0000256" key="3">
    <source>
        <dbReference type="ARBA" id="ARBA00022771"/>
    </source>
</evidence>
<gene>
    <name evidence="9" type="ORF">MELLADRAFT_74912</name>
</gene>
<evidence type="ECO:0000313" key="9">
    <source>
        <dbReference type="EMBL" id="EGG06059.1"/>
    </source>
</evidence>
<organism evidence="10">
    <name type="scientific">Melampsora larici-populina (strain 98AG31 / pathotype 3-4-7)</name>
    <name type="common">Poplar leaf rust fungus</name>
    <dbReference type="NCBI Taxonomy" id="747676"/>
    <lineage>
        <taxon>Eukaryota</taxon>
        <taxon>Fungi</taxon>
        <taxon>Dikarya</taxon>
        <taxon>Basidiomycota</taxon>
        <taxon>Pucciniomycotina</taxon>
        <taxon>Pucciniomycetes</taxon>
        <taxon>Pucciniales</taxon>
        <taxon>Melampsoraceae</taxon>
        <taxon>Melampsora</taxon>
    </lineage>
</organism>
<dbReference type="AlphaFoldDB" id="F4RNP3"/>
<dbReference type="Pfam" id="PF00226">
    <property type="entry name" value="DnaJ"/>
    <property type="match status" value="1"/>
</dbReference>
<dbReference type="CDD" id="cd10747">
    <property type="entry name" value="DnaJ_C"/>
    <property type="match status" value="1"/>
</dbReference>
<dbReference type="Gene3D" id="2.10.230.10">
    <property type="entry name" value="Heat shock protein DnaJ, cysteine-rich domain"/>
    <property type="match status" value="1"/>
</dbReference>
<keyword evidence="2" id="KW-0677">Repeat</keyword>
<dbReference type="FunFam" id="2.10.230.10:FF:000001">
    <property type="entry name" value="DnaJ subfamily A member 2"/>
    <property type="match status" value="1"/>
</dbReference>
<dbReference type="InterPro" id="IPR036410">
    <property type="entry name" value="HSP_DnaJ_Cys-rich_dom_sf"/>
</dbReference>
<dbReference type="InterPro" id="IPR036869">
    <property type="entry name" value="J_dom_sf"/>
</dbReference>
<dbReference type="SUPFAM" id="SSF46565">
    <property type="entry name" value="Chaperone J-domain"/>
    <property type="match status" value="1"/>
</dbReference>
<dbReference type="SUPFAM" id="SSF49493">
    <property type="entry name" value="HSP40/DnaJ peptide-binding domain"/>
    <property type="match status" value="2"/>
</dbReference>
<evidence type="ECO:0000259" key="8">
    <source>
        <dbReference type="PROSITE" id="PS51188"/>
    </source>
</evidence>
<feature type="zinc finger region" description="CR-type" evidence="5">
    <location>
        <begin position="127"/>
        <end position="210"/>
    </location>
</feature>
<evidence type="ECO:0000256" key="5">
    <source>
        <dbReference type="PROSITE-ProRule" id="PRU00546"/>
    </source>
</evidence>
<dbReference type="eggNOG" id="KOG0712">
    <property type="taxonomic scope" value="Eukaryota"/>
</dbReference>
<protein>
    <submittedName>
        <fullName evidence="9">Uncharacterized protein</fullName>
    </submittedName>
</protein>
<feature type="domain" description="CR-type" evidence="8">
    <location>
        <begin position="127"/>
        <end position="210"/>
    </location>
</feature>
<dbReference type="PROSITE" id="PS00636">
    <property type="entry name" value="DNAJ_1"/>
    <property type="match status" value="1"/>
</dbReference>
<proteinExistence type="inferred from homology"/>
<reference evidence="10" key="1">
    <citation type="journal article" date="2011" name="Proc. Natl. Acad. Sci. U.S.A.">
        <title>Obligate biotrophy features unraveled by the genomic analysis of rust fungi.</title>
        <authorList>
            <person name="Duplessis S."/>
            <person name="Cuomo C.A."/>
            <person name="Lin Y.-C."/>
            <person name="Aerts A."/>
            <person name="Tisserant E."/>
            <person name="Veneault-Fourrey C."/>
            <person name="Joly D.L."/>
            <person name="Hacquard S."/>
            <person name="Amselem J."/>
            <person name="Cantarel B.L."/>
            <person name="Chiu R."/>
            <person name="Coutinho P.M."/>
            <person name="Feau N."/>
            <person name="Field M."/>
            <person name="Frey P."/>
            <person name="Gelhaye E."/>
            <person name="Goldberg J."/>
            <person name="Grabherr M.G."/>
            <person name="Kodira C.D."/>
            <person name="Kohler A."/>
            <person name="Kuees U."/>
            <person name="Lindquist E.A."/>
            <person name="Lucas S.M."/>
            <person name="Mago R."/>
            <person name="Mauceli E."/>
            <person name="Morin E."/>
            <person name="Murat C."/>
            <person name="Pangilinan J.L."/>
            <person name="Park R."/>
            <person name="Pearson M."/>
            <person name="Quesneville H."/>
            <person name="Rouhier N."/>
            <person name="Sakthikumar S."/>
            <person name="Salamov A.A."/>
            <person name="Schmutz J."/>
            <person name="Selles B."/>
            <person name="Shapiro H."/>
            <person name="Tanguay P."/>
            <person name="Tuskan G.A."/>
            <person name="Henrissat B."/>
            <person name="Van de Peer Y."/>
            <person name="Rouze P."/>
            <person name="Ellis J.G."/>
            <person name="Dodds P.N."/>
            <person name="Schein J.E."/>
            <person name="Zhong S."/>
            <person name="Hamelin R.C."/>
            <person name="Grigoriev I.V."/>
            <person name="Szabo L.J."/>
            <person name="Martin F."/>
        </authorList>
    </citation>
    <scope>NUCLEOTIDE SEQUENCE [LARGE SCALE GENOMIC DNA]</scope>
    <source>
        <strain evidence="10">98AG31 / pathotype 3-4-7</strain>
    </source>
</reference>
<dbReference type="SMART" id="SM00271">
    <property type="entry name" value="DnaJ"/>
    <property type="match status" value="1"/>
</dbReference>
<dbReference type="InterPro" id="IPR018253">
    <property type="entry name" value="DnaJ_domain_CS"/>
</dbReference>
<keyword evidence="3 5" id="KW-0863">Zinc-finger</keyword>
<keyword evidence="4 5" id="KW-0862">Zinc</keyword>
<dbReference type="InterPro" id="IPR012724">
    <property type="entry name" value="DnaJ"/>
</dbReference>
<dbReference type="GO" id="GO:0006457">
    <property type="term" value="P:protein folding"/>
    <property type="evidence" value="ECO:0007669"/>
    <property type="project" value="InterPro"/>
</dbReference>
<dbReference type="CDD" id="cd10719">
    <property type="entry name" value="DnaJ_zf"/>
    <property type="match status" value="1"/>
</dbReference>
<dbReference type="OrthoDB" id="550424at2759"/>
<dbReference type="InterPro" id="IPR001623">
    <property type="entry name" value="DnaJ_domain"/>
</dbReference>
<evidence type="ECO:0000259" key="7">
    <source>
        <dbReference type="PROSITE" id="PS50076"/>
    </source>
</evidence>
<name>F4RNP3_MELLP</name>
<sequence length="408" mass="44099">MVAETEYYDRLGVSPDVDETSLKKAYRKKALQLHPDKNPAGADEFKSVSEAYEVLSNPEKRELYDQYGKKGLEGGAGMGGVDPSDLFSQLFGGGGGMFGGGRGRQGPRKGKDLVHRIKVTLEDLYLGKTTKIALQKNVICSKCDGRGGKANAVKPCAGCKGQGVKIAFRQLGPMVQQIQQPCFECQGKGEIINAKDRCKTCEGNKIVKERKVLEVHVEKGMQDGQSITFAAEADQAPNTTPGDVVIVIEEKPHPVFKRKGDDLIAEVEVDLLTALAGGVIPIEHLDSRALMIQVKPGEVIKPNSTKLVPRNGMPSQRFHSLGDLILVIKVLFPDELPATACPVLESVLPARRPLPTWESSIHVEEVVMQDASEARTGKSRANGHGDDMEEDDEEGGGGHGPQVQCAQQ</sequence>
<dbReference type="Proteomes" id="UP000001072">
    <property type="component" value="Unassembled WGS sequence"/>
</dbReference>
<dbReference type="GO" id="GO:0051082">
    <property type="term" value="F:unfolded protein binding"/>
    <property type="evidence" value="ECO:0007669"/>
    <property type="project" value="InterPro"/>
</dbReference>
<dbReference type="VEuPathDB" id="FungiDB:MELLADRAFT_74912"/>
<dbReference type="STRING" id="747676.F4RNP3"/>
<dbReference type="PANTHER" id="PTHR43888">
    <property type="entry name" value="DNAJ-LIKE-2, ISOFORM A-RELATED"/>
    <property type="match status" value="1"/>
</dbReference>
<evidence type="ECO:0000256" key="2">
    <source>
        <dbReference type="ARBA" id="ARBA00022737"/>
    </source>
</evidence>
<dbReference type="GO" id="GO:0005524">
    <property type="term" value="F:ATP binding"/>
    <property type="evidence" value="ECO:0007669"/>
    <property type="project" value="InterPro"/>
</dbReference>
<evidence type="ECO:0000313" key="10">
    <source>
        <dbReference type="Proteomes" id="UP000001072"/>
    </source>
</evidence>
<dbReference type="FunCoup" id="F4RNP3">
    <property type="interactions" value="624"/>
</dbReference>
<dbReference type="Gene3D" id="2.60.260.20">
    <property type="entry name" value="Urease metallochaperone UreE, N-terminal domain"/>
    <property type="match status" value="2"/>
</dbReference>
<dbReference type="GeneID" id="18932606"/>
<dbReference type="InParanoid" id="F4RNP3"/>
<dbReference type="Gene3D" id="1.10.287.110">
    <property type="entry name" value="DnaJ domain"/>
    <property type="match status" value="1"/>
</dbReference>
<dbReference type="PROSITE" id="PS51188">
    <property type="entry name" value="ZF_CR"/>
    <property type="match status" value="1"/>
</dbReference>
<dbReference type="CDD" id="cd06257">
    <property type="entry name" value="DnaJ"/>
    <property type="match status" value="1"/>
</dbReference>
<dbReference type="GO" id="GO:0009408">
    <property type="term" value="P:response to heat"/>
    <property type="evidence" value="ECO:0007669"/>
    <property type="project" value="InterPro"/>
</dbReference>
<keyword evidence="1 5" id="KW-0479">Metal-binding</keyword>